<dbReference type="PANTHER" id="PTHR21392">
    <property type="entry name" value="TRNA-URIDINE AMINOCARBOXYPROPYLTRANSFERASE 2"/>
    <property type="match status" value="1"/>
</dbReference>
<dbReference type="AlphaFoldDB" id="A0A437QC05"/>
<dbReference type="Pfam" id="PF03942">
    <property type="entry name" value="DTW"/>
    <property type="match status" value="1"/>
</dbReference>
<dbReference type="InterPro" id="IPR005636">
    <property type="entry name" value="DTW"/>
</dbReference>
<keyword evidence="7" id="KW-1185">Reference proteome</keyword>
<dbReference type="EMBL" id="SACS01000036">
    <property type="protein sequence ID" value="RVU31903.1"/>
    <property type="molecule type" value="Genomic_DNA"/>
</dbReference>
<keyword evidence="3" id="KW-0949">S-adenosyl-L-methionine</keyword>
<feature type="domain" description="DTW" evidence="5">
    <location>
        <begin position="37"/>
        <end position="238"/>
    </location>
</feature>
<evidence type="ECO:0000256" key="3">
    <source>
        <dbReference type="ARBA" id="ARBA00022691"/>
    </source>
</evidence>
<dbReference type="SMART" id="SM01144">
    <property type="entry name" value="DTW"/>
    <property type="match status" value="1"/>
</dbReference>
<keyword evidence="2" id="KW-0808">Transferase</keyword>
<dbReference type="GO" id="GO:0016432">
    <property type="term" value="F:tRNA-uridine aminocarboxypropyltransferase activity"/>
    <property type="evidence" value="ECO:0007669"/>
    <property type="project" value="UniProtKB-EC"/>
</dbReference>
<organism evidence="6 7">
    <name type="scientific">Rheinheimera riviphila</name>
    <dbReference type="NCBI Taxonomy" id="1834037"/>
    <lineage>
        <taxon>Bacteria</taxon>
        <taxon>Pseudomonadati</taxon>
        <taxon>Pseudomonadota</taxon>
        <taxon>Gammaproteobacteria</taxon>
        <taxon>Chromatiales</taxon>
        <taxon>Chromatiaceae</taxon>
        <taxon>Rheinheimera</taxon>
    </lineage>
</organism>
<gene>
    <name evidence="6" type="ORF">EOE67_19675</name>
</gene>
<evidence type="ECO:0000313" key="6">
    <source>
        <dbReference type="EMBL" id="RVU31903.1"/>
    </source>
</evidence>
<keyword evidence="4" id="KW-0819">tRNA processing</keyword>
<dbReference type="OrthoDB" id="370626at2"/>
<evidence type="ECO:0000259" key="5">
    <source>
        <dbReference type="SMART" id="SM01144"/>
    </source>
</evidence>
<proteinExistence type="predicted"/>
<name>A0A437QC05_9GAMM</name>
<sequence length="238" mass="26536">MRQLSSHPAFIVRCCNVRCCWRTQQSLKVRSGLIRRHTPYYRCCQGKLMQSAAQPVAAAIELILLTHATEFNKSTNTGALVAPALAQHPEITVKRLAWSRVAPDPQLLTVTPSNPLWLLYPTPEAQVLEANNVIAAASQKPCSDNPCTESPSAVSRRFILLDATWQLAHKMYRQSPYLQALPTLSLQSSQPSQYLLRRNQRQQGWCTAESVALLLAATGYASAAQKVSEAFFQFNQRN</sequence>
<dbReference type="GO" id="GO:0008033">
    <property type="term" value="P:tRNA processing"/>
    <property type="evidence" value="ECO:0007669"/>
    <property type="project" value="UniProtKB-KW"/>
</dbReference>
<dbReference type="Proteomes" id="UP000283077">
    <property type="component" value="Unassembled WGS sequence"/>
</dbReference>
<evidence type="ECO:0000256" key="1">
    <source>
        <dbReference type="ARBA" id="ARBA00012386"/>
    </source>
</evidence>
<dbReference type="InterPro" id="IPR039262">
    <property type="entry name" value="DTWD2/TAPT"/>
</dbReference>
<accession>A0A437QC05</accession>
<comment type="caution">
    <text evidence="6">The sequence shown here is derived from an EMBL/GenBank/DDBJ whole genome shotgun (WGS) entry which is preliminary data.</text>
</comment>
<evidence type="ECO:0000256" key="4">
    <source>
        <dbReference type="ARBA" id="ARBA00022694"/>
    </source>
</evidence>
<dbReference type="PANTHER" id="PTHR21392:SF1">
    <property type="entry name" value="TRNA-URIDINE AMINOCARBOXYPROPYLTRANSFERASE"/>
    <property type="match status" value="1"/>
</dbReference>
<reference evidence="6 7" key="1">
    <citation type="submission" date="2019-01" db="EMBL/GenBank/DDBJ databases">
        <authorList>
            <person name="Chen W.-M."/>
        </authorList>
    </citation>
    <scope>NUCLEOTIDE SEQUENCE [LARGE SCALE GENOMIC DNA]</scope>
    <source>
        <strain evidence="6 7">KYPC3</strain>
    </source>
</reference>
<dbReference type="EC" id="2.5.1.25" evidence="1"/>
<evidence type="ECO:0000256" key="2">
    <source>
        <dbReference type="ARBA" id="ARBA00022679"/>
    </source>
</evidence>
<protein>
    <recommendedName>
        <fullName evidence="1">tRNA-uridine aminocarboxypropyltransferase</fullName>
        <ecNumber evidence="1">2.5.1.25</ecNumber>
    </recommendedName>
</protein>
<evidence type="ECO:0000313" key="7">
    <source>
        <dbReference type="Proteomes" id="UP000283077"/>
    </source>
</evidence>